<dbReference type="GO" id="GO:0003678">
    <property type="term" value="F:DNA helicase activity"/>
    <property type="evidence" value="ECO:0007669"/>
    <property type="project" value="UniProtKB-EC"/>
</dbReference>
<dbReference type="Gene3D" id="1.10.10.160">
    <property type="match status" value="1"/>
</dbReference>
<dbReference type="PANTHER" id="PTHR11070">
    <property type="entry name" value="UVRD / RECB / PCRA DNA HELICASE FAMILY MEMBER"/>
    <property type="match status" value="1"/>
</dbReference>
<comment type="catalytic activity">
    <reaction evidence="9">
        <text>ATP + H2O = ADP + phosphate + H(+)</text>
        <dbReference type="Rhea" id="RHEA:13065"/>
        <dbReference type="ChEBI" id="CHEBI:15377"/>
        <dbReference type="ChEBI" id="CHEBI:15378"/>
        <dbReference type="ChEBI" id="CHEBI:30616"/>
        <dbReference type="ChEBI" id="CHEBI:43474"/>
        <dbReference type="ChEBI" id="CHEBI:456216"/>
        <dbReference type="EC" id="5.6.2.4"/>
    </reaction>
</comment>
<evidence type="ECO:0000256" key="11">
    <source>
        <dbReference type="SAM" id="MobiDB-lite"/>
    </source>
</evidence>
<dbReference type="InterPro" id="IPR044876">
    <property type="entry name" value="HRDC_dom_sf"/>
</dbReference>
<evidence type="ECO:0000313" key="15">
    <source>
        <dbReference type="EMBL" id="MCP2348573.1"/>
    </source>
</evidence>
<dbReference type="PROSITE" id="PS51217">
    <property type="entry name" value="UVRD_HELICASE_CTER"/>
    <property type="match status" value="1"/>
</dbReference>
<organism evidence="15 16">
    <name type="scientific">Nonomuraea roseoviolacea subsp. carminata</name>
    <dbReference type="NCBI Taxonomy" id="160689"/>
    <lineage>
        <taxon>Bacteria</taxon>
        <taxon>Bacillati</taxon>
        <taxon>Actinomycetota</taxon>
        <taxon>Actinomycetes</taxon>
        <taxon>Streptosporangiales</taxon>
        <taxon>Streptosporangiaceae</taxon>
        <taxon>Nonomuraea</taxon>
    </lineage>
</organism>
<dbReference type="InterPro" id="IPR002121">
    <property type="entry name" value="HRDC_dom"/>
</dbReference>
<dbReference type="InterPro" id="IPR027417">
    <property type="entry name" value="P-loop_NTPase"/>
</dbReference>
<feature type="domain" description="HRDC" evidence="12">
    <location>
        <begin position="610"/>
        <end position="684"/>
    </location>
</feature>
<evidence type="ECO:0000256" key="3">
    <source>
        <dbReference type="ARBA" id="ARBA00022801"/>
    </source>
</evidence>
<dbReference type="CDD" id="cd18807">
    <property type="entry name" value="SF1_C_UvrD"/>
    <property type="match status" value="1"/>
</dbReference>
<comment type="catalytic activity">
    <reaction evidence="7">
        <text>Couples ATP hydrolysis with the unwinding of duplex DNA by translocating in the 3'-5' direction.</text>
        <dbReference type="EC" id="5.6.2.4"/>
    </reaction>
</comment>
<keyword evidence="16" id="KW-1185">Reference proteome</keyword>
<keyword evidence="3 10" id="KW-0378">Hydrolase</keyword>
<dbReference type="InterPro" id="IPR010997">
    <property type="entry name" value="HRDC-like_sf"/>
</dbReference>
<comment type="similarity">
    <text evidence="1">Belongs to the helicase family. UvrD subfamily.</text>
</comment>
<protein>
    <recommendedName>
        <fullName evidence="8">DNA 3'-5' helicase</fullName>
        <ecNumber evidence="8">5.6.2.4</ecNumber>
    </recommendedName>
</protein>
<evidence type="ECO:0000256" key="2">
    <source>
        <dbReference type="ARBA" id="ARBA00022741"/>
    </source>
</evidence>
<feature type="domain" description="UvrD-like helicase ATP-binding" evidence="13">
    <location>
        <begin position="9"/>
        <end position="289"/>
    </location>
</feature>
<evidence type="ECO:0000313" key="16">
    <source>
        <dbReference type="Proteomes" id="UP001320766"/>
    </source>
</evidence>
<evidence type="ECO:0000256" key="4">
    <source>
        <dbReference type="ARBA" id="ARBA00022806"/>
    </source>
</evidence>
<evidence type="ECO:0000256" key="5">
    <source>
        <dbReference type="ARBA" id="ARBA00022840"/>
    </source>
</evidence>
<evidence type="ECO:0000256" key="7">
    <source>
        <dbReference type="ARBA" id="ARBA00034617"/>
    </source>
</evidence>
<dbReference type="Gene3D" id="1.10.150.80">
    <property type="entry name" value="HRDC domain"/>
    <property type="match status" value="1"/>
</dbReference>
<proteinExistence type="inferred from homology"/>
<dbReference type="PROSITE" id="PS50967">
    <property type="entry name" value="HRDC"/>
    <property type="match status" value="1"/>
</dbReference>
<accession>A0ABT1K3J5</accession>
<keyword evidence="5 10" id="KW-0067">ATP-binding</keyword>
<evidence type="ECO:0000259" key="12">
    <source>
        <dbReference type="PROSITE" id="PS50967"/>
    </source>
</evidence>
<evidence type="ECO:0000256" key="9">
    <source>
        <dbReference type="ARBA" id="ARBA00048988"/>
    </source>
</evidence>
<evidence type="ECO:0000256" key="8">
    <source>
        <dbReference type="ARBA" id="ARBA00034808"/>
    </source>
</evidence>
<reference evidence="15 16" key="1">
    <citation type="submission" date="2022-06" db="EMBL/GenBank/DDBJ databases">
        <title>Sequencing the genomes of 1000 actinobacteria strains.</title>
        <authorList>
            <person name="Klenk H.-P."/>
        </authorList>
    </citation>
    <scope>NUCLEOTIDE SEQUENCE [LARGE SCALE GENOMIC DNA]</scope>
    <source>
        <strain evidence="15 16">DSM 44170</strain>
    </source>
</reference>
<dbReference type="Pfam" id="PF00570">
    <property type="entry name" value="HRDC"/>
    <property type="match status" value="1"/>
</dbReference>
<evidence type="ECO:0000256" key="10">
    <source>
        <dbReference type="PROSITE-ProRule" id="PRU00560"/>
    </source>
</evidence>
<dbReference type="GO" id="GO:0016787">
    <property type="term" value="F:hydrolase activity"/>
    <property type="evidence" value="ECO:0007669"/>
    <property type="project" value="UniProtKB-KW"/>
</dbReference>
<dbReference type="SUPFAM" id="SSF47819">
    <property type="entry name" value="HRDC-like"/>
    <property type="match status" value="1"/>
</dbReference>
<evidence type="ECO:0000259" key="14">
    <source>
        <dbReference type="PROSITE" id="PS51217"/>
    </source>
</evidence>
<dbReference type="SMART" id="SM00341">
    <property type="entry name" value="HRDC"/>
    <property type="match status" value="1"/>
</dbReference>
<keyword evidence="6" id="KW-0413">Isomerase</keyword>
<dbReference type="PROSITE" id="PS51198">
    <property type="entry name" value="UVRD_HELICASE_ATP_BIND"/>
    <property type="match status" value="1"/>
</dbReference>
<dbReference type="InterPro" id="IPR000212">
    <property type="entry name" value="DNA_helicase_UvrD/REP"/>
</dbReference>
<feature type="binding site" evidence="10">
    <location>
        <begin position="30"/>
        <end position="37"/>
    </location>
    <ligand>
        <name>ATP</name>
        <dbReference type="ChEBI" id="CHEBI:30616"/>
    </ligand>
</feature>
<dbReference type="InterPro" id="IPR013986">
    <property type="entry name" value="DExx_box_DNA_helicase_dom_sf"/>
</dbReference>
<dbReference type="PANTHER" id="PTHR11070:SF69">
    <property type="entry name" value="ATP-DEPENDENT DNA HELICASE UVRD2"/>
    <property type="match status" value="1"/>
</dbReference>
<dbReference type="Pfam" id="PF00580">
    <property type="entry name" value="UvrD-helicase"/>
    <property type="match status" value="1"/>
</dbReference>
<sequence>MSSVDDVLSGLDPEQRAVAEAVRGPVCVLAGAGTGKTRAITHRIAHAVRSGVVDAPSVLAVTFTTRAAGELRQRLRALGAPGVQARTFHAAALRQLTYFWPRVIGGEAPSVIESKLPVLSEACRRLRRGADRSELRDIASEVEWAKVTQIGPEDYAAAAAKYNRTPPVPAEELARLYDAYEQIRRERHLVDFETILELTAAVMTEHQEVAAQIRQQYRYFVVDEYQDVNPLQKLLLDTWLGGRDDVCVVGDPNQTIYSFTGATPRYLTGFAVEHPDAAVIKLVRDYRSTPQVVDLANLVIAKGRSPHRLELVAQRPDGPRPGFHEYDDEPAEAAGVARAIRKLLDQGVPSREIAVLFRTNSQSEAYEEALAKAELPYVVRGGERFFERPEVRQAVVLLRGAARSASDEPLASEVHHILAGLGLTPAPPGGGKAREKWESLRALADLAEDMAAEGADLHGFVAELERRASEQHAPPVEGVTLASLHAAKGLEWDAVFLVGLTDGMLPIVYAETPEQIEEERRLLYVGITRARQHLTLSWALSRAPGGRKGRRPSRFLDGLTGRASSSAAARPPGPARERRQVAAPVSCRICAKTLVAAAEQKLGRCATCPADYDEDLLESLKAWRTATAKEGKIPPYVVFTDVTLQAIAERVPRTEQELLSIPGVGRVKLDRYGEAVLSLCRSAS</sequence>
<gene>
    <name evidence="15" type="ORF">HD595_004695</name>
</gene>
<dbReference type="EC" id="5.6.2.4" evidence="8"/>
<comment type="caution">
    <text evidence="15">The sequence shown here is derived from an EMBL/GenBank/DDBJ whole genome shotgun (WGS) entry which is preliminary data.</text>
</comment>
<dbReference type="SUPFAM" id="SSF52540">
    <property type="entry name" value="P-loop containing nucleoside triphosphate hydrolases"/>
    <property type="match status" value="1"/>
</dbReference>
<keyword evidence="4 10" id="KW-0347">Helicase</keyword>
<feature type="region of interest" description="Disordered" evidence="11">
    <location>
        <begin position="542"/>
        <end position="579"/>
    </location>
</feature>
<dbReference type="Gene3D" id="3.40.50.300">
    <property type="entry name" value="P-loop containing nucleotide triphosphate hydrolases"/>
    <property type="match status" value="3"/>
</dbReference>
<dbReference type="EMBL" id="JAMZEC010000001">
    <property type="protein sequence ID" value="MCP2348573.1"/>
    <property type="molecule type" value="Genomic_DNA"/>
</dbReference>
<dbReference type="Proteomes" id="UP001320766">
    <property type="component" value="Unassembled WGS sequence"/>
</dbReference>
<evidence type="ECO:0000256" key="6">
    <source>
        <dbReference type="ARBA" id="ARBA00023235"/>
    </source>
</evidence>
<evidence type="ECO:0000256" key="1">
    <source>
        <dbReference type="ARBA" id="ARBA00009922"/>
    </source>
</evidence>
<feature type="compositionally biased region" description="Low complexity" evidence="11">
    <location>
        <begin position="561"/>
        <end position="570"/>
    </location>
</feature>
<feature type="domain" description="UvrD-like helicase C-terminal" evidence="14">
    <location>
        <begin position="290"/>
        <end position="532"/>
    </location>
</feature>
<dbReference type="Pfam" id="PF13361">
    <property type="entry name" value="UvrD_C"/>
    <property type="match status" value="2"/>
</dbReference>
<name>A0ABT1K3J5_9ACTN</name>
<dbReference type="InterPro" id="IPR014016">
    <property type="entry name" value="UvrD-like_ATP-bd"/>
</dbReference>
<evidence type="ECO:0000259" key="13">
    <source>
        <dbReference type="PROSITE" id="PS51198"/>
    </source>
</evidence>
<dbReference type="CDD" id="cd17932">
    <property type="entry name" value="DEXQc_UvrD"/>
    <property type="match status" value="1"/>
</dbReference>
<dbReference type="InterPro" id="IPR014017">
    <property type="entry name" value="DNA_helicase_UvrD-like_C"/>
</dbReference>
<dbReference type="Gene3D" id="1.10.486.10">
    <property type="entry name" value="PCRA, domain 4"/>
    <property type="match status" value="2"/>
</dbReference>
<keyword evidence="2 10" id="KW-0547">Nucleotide-binding</keyword>